<keyword evidence="4" id="KW-0788">Thiol protease</keyword>
<reference evidence="6 7" key="1">
    <citation type="submission" date="2023-07" db="EMBL/GenBank/DDBJ databases">
        <title>The novel representative of Negativicutes class, Anaeroselena agilis gen. nov. sp. nov.</title>
        <authorList>
            <person name="Prokofeva M.I."/>
            <person name="Elcheninov A.G."/>
            <person name="Klyukina A."/>
            <person name="Kublanov I.V."/>
            <person name="Frolov E.N."/>
            <person name="Podosokorskaya O.A."/>
        </authorList>
    </citation>
    <scope>NUCLEOTIDE SEQUENCE [LARGE SCALE GENOMIC DNA]</scope>
    <source>
        <strain evidence="6 7">4137-cl</strain>
    </source>
</reference>
<organism evidence="6 7">
    <name type="scientific">Anaeroselena agilis</name>
    <dbReference type="NCBI Taxonomy" id="3063788"/>
    <lineage>
        <taxon>Bacteria</taxon>
        <taxon>Bacillati</taxon>
        <taxon>Bacillota</taxon>
        <taxon>Negativicutes</taxon>
        <taxon>Acetonemataceae</taxon>
        <taxon>Anaeroselena</taxon>
    </lineage>
</organism>
<evidence type="ECO:0000313" key="7">
    <source>
        <dbReference type="Proteomes" id="UP001254848"/>
    </source>
</evidence>
<comment type="caution">
    <text evidence="6">The sequence shown here is derived from an EMBL/GenBank/DDBJ whole genome shotgun (WGS) entry which is preliminary data.</text>
</comment>
<keyword evidence="3" id="KW-0378">Hydrolase</keyword>
<proteinExistence type="inferred from homology"/>
<dbReference type="RefSeq" id="WP_413778953.1">
    <property type="nucleotide sequence ID" value="NZ_JAUOZS010000001.1"/>
</dbReference>
<evidence type="ECO:0000256" key="4">
    <source>
        <dbReference type="ARBA" id="ARBA00022807"/>
    </source>
</evidence>
<name>A0ABU3NW71_9FIRM</name>
<dbReference type="EMBL" id="JAUOZS010000001">
    <property type="protein sequence ID" value="MDT8900407.1"/>
    <property type="molecule type" value="Genomic_DNA"/>
</dbReference>
<keyword evidence="7" id="KW-1185">Reference proteome</keyword>
<dbReference type="PROSITE" id="PS51935">
    <property type="entry name" value="NLPC_P60"/>
    <property type="match status" value="1"/>
</dbReference>
<evidence type="ECO:0000256" key="1">
    <source>
        <dbReference type="ARBA" id="ARBA00007074"/>
    </source>
</evidence>
<dbReference type="SUPFAM" id="SSF54001">
    <property type="entry name" value="Cysteine proteinases"/>
    <property type="match status" value="1"/>
</dbReference>
<dbReference type="Pfam" id="PF00877">
    <property type="entry name" value="NLPC_P60"/>
    <property type="match status" value="1"/>
</dbReference>
<comment type="similarity">
    <text evidence="1">Belongs to the peptidase C40 family.</text>
</comment>
<dbReference type="InterPro" id="IPR000064">
    <property type="entry name" value="NLP_P60_dom"/>
</dbReference>
<sequence length="126" mass="14216">MHRISDLVGRRFKEGATGPEEWDCWGLAVEIFRRFGIELPDYRLNCETVAGGFAENRGEWLRCAGEIPVPALLVFTTQGICDHIGVYLGAGKFIHAHESAGVVIARTDHIFWKKRIEGYYVPGWLP</sequence>
<dbReference type="InterPro" id="IPR038765">
    <property type="entry name" value="Papain-like_cys_pep_sf"/>
</dbReference>
<protein>
    <submittedName>
        <fullName evidence="6">NlpC/P60 family protein</fullName>
    </submittedName>
</protein>
<dbReference type="Gene3D" id="3.90.1720.10">
    <property type="entry name" value="endopeptidase domain like (from Nostoc punctiforme)"/>
    <property type="match status" value="1"/>
</dbReference>
<evidence type="ECO:0000256" key="3">
    <source>
        <dbReference type="ARBA" id="ARBA00022801"/>
    </source>
</evidence>
<keyword evidence="2" id="KW-0645">Protease</keyword>
<evidence type="ECO:0000256" key="2">
    <source>
        <dbReference type="ARBA" id="ARBA00022670"/>
    </source>
</evidence>
<gene>
    <name evidence="6" type="ORF">Q4T40_04015</name>
</gene>
<accession>A0ABU3NW71</accession>
<feature type="domain" description="NlpC/P60" evidence="5">
    <location>
        <begin position="1"/>
        <end position="123"/>
    </location>
</feature>
<dbReference type="Proteomes" id="UP001254848">
    <property type="component" value="Unassembled WGS sequence"/>
</dbReference>
<evidence type="ECO:0000313" key="6">
    <source>
        <dbReference type="EMBL" id="MDT8900407.1"/>
    </source>
</evidence>
<evidence type="ECO:0000259" key="5">
    <source>
        <dbReference type="PROSITE" id="PS51935"/>
    </source>
</evidence>